<evidence type="ECO:0000313" key="3">
    <source>
        <dbReference type="EMBL" id="KAK5986509.1"/>
    </source>
</evidence>
<feature type="region of interest" description="Disordered" evidence="2">
    <location>
        <begin position="190"/>
        <end position="241"/>
    </location>
</feature>
<dbReference type="AlphaFoldDB" id="A0AAN8J3P4"/>
<evidence type="ECO:0000256" key="1">
    <source>
        <dbReference type="SAM" id="Coils"/>
    </source>
</evidence>
<comment type="caution">
    <text evidence="3">The sequence shown here is derived from an EMBL/GenBank/DDBJ whole genome shotgun (WGS) entry which is preliminary data.</text>
</comment>
<feature type="coiled-coil region" evidence="1">
    <location>
        <begin position="452"/>
        <end position="479"/>
    </location>
</feature>
<reference evidence="3 4" key="1">
    <citation type="submission" date="2019-10" db="EMBL/GenBank/DDBJ databases">
        <title>Assembly and Annotation for the nematode Trichostrongylus colubriformis.</title>
        <authorList>
            <person name="Martin J."/>
        </authorList>
    </citation>
    <scope>NUCLEOTIDE SEQUENCE [LARGE SCALE GENOMIC DNA]</scope>
    <source>
        <strain evidence="3">G859</strain>
        <tissue evidence="3">Whole worm</tissue>
    </source>
</reference>
<organism evidence="3 4">
    <name type="scientific">Trichostrongylus colubriformis</name>
    <name type="common">Black scour worm</name>
    <dbReference type="NCBI Taxonomy" id="6319"/>
    <lineage>
        <taxon>Eukaryota</taxon>
        <taxon>Metazoa</taxon>
        <taxon>Ecdysozoa</taxon>
        <taxon>Nematoda</taxon>
        <taxon>Chromadorea</taxon>
        <taxon>Rhabditida</taxon>
        <taxon>Rhabditina</taxon>
        <taxon>Rhabditomorpha</taxon>
        <taxon>Strongyloidea</taxon>
        <taxon>Trichostrongylidae</taxon>
        <taxon>Trichostrongylus</taxon>
    </lineage>
</organism>
<name>A0AAN8J3P4_TRICO</name>
<dbReference type="Proteomes" id="UP001331761">
    <property type="component" value="Unassembled WGS sequence"/>
</dbReference>
<evidence type="ECO:0000256" key="2">
    <source>
        <dbReference type="SAM" id="MobiDB-lite"/>
    </source>
</evidence>
<accession>A0AAN8J3P4</accession>
<feature type="region of interest" description="Disordered" evidence="2">
    <location>
        <begin position="299"/>
        <end position="324"/>
    </location>
</feature>
<feature type="compositionally biased region" description="Basic and acidic residues" evidence="2">
    <location>
        <begin position="311"/>
        <end position="324"/>
    </location>
</feature>
<evidence type="ECO:0008006" key="5">
    <source>
        <dbReference type="Google" id="ProtNLM"/>
    </source>
</evidence>
<keyword evidence="4" id="KW-1185">Reference proteome</keyword>
<sequence length="485" mass="55589">MADSSELERLQAELKQLREALPTLPDPDTLYAHISDTCLKVHALKDPITKLGKQIDSLRKDEGNVEQRNNTYQLLDMTVWKIQYQLLLYHTTLDNLLTFPPILVATQAMEDSSWQTKMSSELLDIDDKPVRTNPTEVFEDIATHLKTLERYTRTLDSIEDDIGNQDLREAGDFQRRVLLELQAIRLHLQQTERRESDQTPAAGGGEDASGHLSFEGPVDVNYPDYSDSDEDEEEAVGKGGPEVEEAQEADAGIVDVQRQENAQIQQNAEFMEQVEEDEEAINPADLMVLVAEDLVEIDDAPGEEEPGPARPAEREVRIRPREEERPEDRVARLRQELRQAQQARENLDMMMRQVEAQGSGPLRNFICRGMRREDEEMPCIFCKVRGRHYSDQCTTFSSARQREKILADEGRCRACLDWWCPRGPRCKKAGVPCRYCNETGHNSCVCEAPEHYRRRQNQLEGLQRAYEQATARIHKTSRRLEREGA</sequence>
<gene>
    <name evidence="3" type="ORF">GCK32_008348</name>
</gene>
<evidence type="ECO:0000313" key="4">
    <source>
        <dbReference type="Proteomes" id="UP001331761"/>
    </source>
</evidence>
<keyword evidence="1" id="KW-0175">Coiled coil</keyword>
<proteinExistence type="predicted"/>
<dbReference type="EMBL" id="WIXE01000529">
    <property type="protein sequence ID" value="KAK5986509.1"/>
    <property type="molecule type" value="Genomic_DNA"/>
</dbReference>
<protein>
    <recommendedName>
        <fullName evidence="5">CCHC-type domain-containing protein</fullName>
    </recommendedName>
</protein>